<sequence>MKNDKEVVTRAVNLGRRQLDTLLALISRCRDSREMESQSSDNMRNYNNASTYAQSVNPYDEINDCVNNLKTKTEDAETLCDCEAILKQMLTFEFIVAIHIWYEILLRVNNTTKDLFSGPAFWGLINPEWSLCNKGRRQSPVNLEPNKLLFDPNLRPLHIDKHRVSGSISNTGHSVIFTVDNDTRHHINVTGGPLSYKYQFQEIHIHYGLHDQFGSEHSINGYAFPAEVSLHTFTLTCCRRKKRNRFGFEEFEEVETSNLRQLQTAVAALIRLLETFRRRLLNPLITRSRKEDDTMNLKMLSPVSSEEEEDDNAANATASVVLEDKLDFKRTACTAHPLTVL</sequence>
<keyword evidence="2" id="KW-1185">Reference proteome</keyword>
<name>A0ACB9TAB8_HOLOL</name>
<comment type="caution">
    <text evidence="1">The sequence shown here is derived from an EMBL/GenBank/DDBJ whole genome shotgun (WGS) entry which is preliminary data.</text>
</comment>
<reference evidence="1" key="1">
    <citation type="submission" date="2022-04" db="EMBL/GenBank/DDBJ databases">
        <title>Chromosome-scale genome assembly of Holotrichia oblita Faldermann.</title>
        <authorList>
            <person name="Rongchong L."/>
        </authorList>
    </citation>
    <scope>NUCLEOTIDE SEQUENCE</scope>
    <source>
        <strain evidence="1">81SQS9</strain>
    </source>
</reference>
<evidence type="ECO:0000313" key="1">
    <source>
        <dbReference type="EMBL" id="KAI4463776.1"/>
    </source>
</evidence>
<gene>
    <name evidence="1" type="ORF">MML48_4g00008958</name>
</gene>
<accession>A0ACB9TAB8</accession>
<dbReference type="EMBL" id="CM043018">
    <property type="protein sequence ID" value="KAI4463776.1"/>
    <property type="molecule type" value="Genomic_DNA"/>
</dbReference>
<protein>
    <submittedName>
        <fullName evidence="1">Carbonic anhydrase</fullName>
    </submittedName>
</protein>
<dbReference type="Proteomes" id="UP001056778">
    <property type="component" value="Chromosome 4"/>
</dbReference>
<organism evidence="1 2">
    <name type="scientific">Holotrichia oblita</name>
    <name type="common">Chafer beetle</name>
    <dbReference type="NCBI Taxonomy" id="644536"/>
    <lineage>
        <taxon>Eukaryota</taxon>
        <taxon>Metazoa</taxon>
        <taxon>Ecdysozoa</taxon>
        <taxon>Arthropoda</taxon>
        <taxon>Hexapoda</taxon>
        <taxon>Insecta</taxon>
        <taxon>Pterygota</taxon>
        <taxon>Neoptera</taxon>
        <taxon>Endopterygota</taxon>
        <taxon>Coleoptera</taxon>
        <taxon>Polyphaga</taxon>
        <taxon>Scarabaeiformia</taxon>
        <taxon>Scarabaeidae</taxon>
        <taxon>Melolonthinae</taxon>
        <taxon>Holotrichia</taxon>
    </lineage>
</organism>
<evidence type="ECO:0000313" key="2">
    <source>
        <dbReference type="Proteomes" id="UP001056778"/>
    </source>
</evidence>
<proteinExistence type="predicted"/>